<evidence type="ECO:0000313" key="2">
    <source>
        <dbReference type="EMBL" id="NWJ29382.1"/>
    </source>
</evidence>
<comment type="caution">
    <text evidence="1">The sequence shown here is derived from an EMBL/GenBank/DDBJ whole genome shotgun (WGS) entry which is preliminary data.</text>
</comment>
<reference evidence="3 4" key="1">
    <citation type="journal article" date="2019" name="Environ. Microbiol.">
        <title>Genomics insights into ecotype formation of ammonia-oxidizing archaea in the deep ocean.</title>
        <authorList>
            <person name="Wang Y."/>
            <person name="Huang J.M."/>
            <person name="Cui G.J."/>
            <person name="Nunoura T."/>
            <person name="Takaki Y."/>
            <person name="Li W.L."/>
            <person name="Li J."/>
            <person name="Gao Z.M."/>
            <person name="Takai K."/>
            <person name="Zhang A.Q."/>
            <person name="Stepanauskas R."/>
        </authorList>
    </citation>
    <scope>NUCLEOTIDE SEQUENCE [LARGE SCALE GENOMIC DNA]</scope>
    <source>
        <strain evidence="2 4">C4</strain>
        <strain evidence="1 3">T1L11</strain>
    </source>
</reference>
<organism evidence="1 3">
    <name type="scientific">Marine Group I thaumarchaeote</name>
    <dbReference type="NCBI Taxonomy" id="2511932"/>
    <lineage>
        <taxon>Archaea</taxon>
        <taxon>Nitrososphaerota</taxon>
        <taxon>Marine Group I</taxon>
    </lineage>
</organism>
<accession>A0A7K4MEZ6</accession>
<dbReference type="Proteomes" id="UP000568446">
    <property type="component" value="Unassembled WGS sequence"/>
</dbReference>
<name>A0A7K4MEZ6_9ARCH</name>
<evidence type="ECO:0000313" key="3">
    <source>
        <dbReference type="Proteomes" id="UP000563820"/>
    </source>
</evidence>
<evidence type="ECO:0000313" key="1">
    <source>
        <dbReference type="EMBL" id="NWJ27786.1"/>
    </source>
</evidence>
<gene>
    <name evidence="1" type="ORF">HX848_00015</name>
    <name evidence="2" type="ORF">HX850_00445</name>
</gene>
<sequence length="48" mass="5592">MVKIPSNPKKENSSFEEKLSWRDIQGLSLTLEEPSFEFNEKFPTYAQA</sequence>
<dbReference type="EMBL" id="JACATK010000001">
    <property type="protein sequence ID" value="NWJ29382.1"/>
    <property type="molecule type" value="Genomic_DNA"/>
</dbReference>
<protein>
    <submittedName>
        <fullName evidence="1">Uncharacterized protein</fullName>
    </submittedName>
</protein>
<dbReference type="AlphaFoldDB" id="A0A7K4MEZ6"/>
<proteinExistence type="predicted"/>
<evidence type="ECO:0000313" key="4">
    <source>
        <dbReference type="Proteomes" id="UP000568446"/>
    </source>
</evidence>
<reference evidence="1" key="2">
    <citation type="submission" date="2020-06" db="EMBL/GenBank/DDBJ databases">
        <authorList>
            <person name="Wang Y."/>
        </authorList>
    </citation>
    <scope>NUCLEOTIDE SEQUENCE</scope>
    <source>
        <strain evidence="2">C4</strain>
        <strain evidence="1">T1L11</strain>
    </source>
</reference>
<dbReference type="EMBL" id="JACATE010000001">
    <property type="protein sequence ID" value="NWJ27786.1"/>
    <property type="molecule type" value="Genomic_DNA"/>
</dbReference>
<dbReference type="Proteomes" id="UP000563820">
    <property type="component" value="Unassembled WGS sequence"/>
</dbReference>